<feature type="transmembrane region" description="Helical" evidence="6">
    <location>
        <begin position="6"/>
        <end position="27"/>
    </location>
</feature>
<dbReference type="RefSeq" id="WP_259429996.1">
    <property type="nucleotide sequence ID" value="NZ_CP103424.1"/>
</dbReference>
<evidence type="ECO:0000256" key="6">
    <source>
        <dbReference type="SAM" id="Phobius"/>
    </source>
</evidence>
<dbReference type="Pfam" id="PF02646">
    <property type="entry name" value="RmuC"/>
    <property type="match status" value="1"/>
</dbReference>
<feature type="region of interest" description="Disordered" evidence="5">
    <location>
        <begin position="75"/>
        <end position="94"/>
    </location>
</feature>
<dbReference type="PANTHER" id="PTHR30563">
    <property type="entry name" value="DNA RECOMBINATION PROTEIN RMUC"/>
    <property type="match status" value="1"/>
</dbReference>
<gene>
    <name evidence="7" type="ORF">NX779_03280</name>
</gene>
<evidence type="ECO:0000256" key="2">
    <source>
        <dbReference type="ARBA" id="ARBA00009840"/>
    </source>
</evidence>
<evidence type="ECO:0000313" key="8">
    <source>
        <dbReference type="Proteomes" id="UP001059819"/>
    </source>
</evidence>
<keyword evidence="6" id="KW-0472">Membrane</keyword>
<dbReference type="PANTHER" id="PTHR30563:SF0">
    <property type="entry name" value="DNA RECOMBINATION PROTEIN RMUC"/>
    <property type="match status" value="1"/>
</dbReference>
<dbReference type="Proteomes" id="UP001059819">
    <property type="component" value="Chromosome"/>
</dbReference>
<keyword evidence="4" id="KW-0233">DNA recombination</keyword>
<name>A0ABY5TX82_9MOLU</name>
<feature type="compositionally biased region" description="Polar residues" evidence="5">
    <location>
        <begin position="77"/>
        <end position="86"/>
    </location>
</feature>
<dbReference type="EMBL" id="CP103424">
    <property type="protein sequence ID" value="UWD34810.1"/>
    <property type="molecule type" value="Genomic_DNA"/>
</dbReference>
<keyword evidence="8" id="KW-1185">Reference proteome</keyword>
<evidence type="ECO:0000313" key="7">
    <source>
        <dbReference type="EMBL" id="UWD34810.1"/>
    </source>
</evidence>
<keyword evidence="3" id="KW-0175">Coiled coil</keyword>
<organism evidence="7 8">
    <name type="scientific">Mycoplasma cottewii</name>
    <dbReference type="NCBI Taxonomy" id="51364"/>
    <lineage>
        <taxon>Bacteria</taxon>
        <taxon>Bacillati</taxon>
        <taxon>Mycoplasmatota</taxon>
        <taxon>Mollicutes</taxon>
        <taxon>Mycoplasmataceae</taxon>
        <taxon>Mycoplasma</taxon>
    </lineage>
</organism>
<evidence type="ECO:0000256" key="3">
    <source>
        <dbReference type="ARBA" id="ARBA00023054"/>
    </source>
</evidence>
<accession>A0ABY5TX82</accession>
<comment type="function">
    <text evidence="1">Involved in DNA recombination.</text>
</comment>
<keyword evidence="6" id="KW-0812">Transmembrane</keyword>
<reference evidence="7" key="1">
    <citation type="submission" date="2022-08" db="EMBL/GenBank/DDBJ databases">
        <title>Complete genome sequence of Mycoplasma cottewii type strain VIS.</title>
        <authorList>
            <person name="Spergser J."/>
        </authorList>
    </citation>
    <scope>NUCLEOTIDE SEQUENCE</scope>
    <source>
        <strain evidence="7">VIS</strain>
    </source>
</reference>
<feature type="transmembrane region" description="Helical" evidence="6">
    <location>
        <begin position="408"/>
        <end position="426"/>
    </location>
</feature>
<sequence>MNSTQILLIVLIALLIIALSGIVVLLIKNKNQTYPVQDQSQLTNKIQQIITDLTAKTAADKEKFENLTKTVGEQKTDLTNSVNQQKNELKDSVDKQKQELTESINQQKSELKKSIELLNEQFKILNNTAIESKTKLEQVNKDINASSDKIADISAIFKNSKTRGNIGEYTLEWILTNILGDESVDGIWQREYQYKNGSEKPRIDAIIRTGINDKKIAIDSKFPLQKTDILLSSEKETYEYKQAQKEFKDSINQKIKDLSSKYINKQEGVDSVIMYIPSEVIFELIINDFRDVYKSALDKRIWITSPTTLPVMLHAQQIAIKDYKISKNIDEIQKTMNLILKDLERWDKRNTILKKAYDKYVKDTNEAFEDLETSKNKIISNIENINKVKITTENDLSTEDIKADYKSLFFYLLIVISDFLYRLLVFY</sequence>
<evidence type="ECO:0000256" key="4">
    <source>
        <dbReference type="ARBA" id="ARBA00023172"/>
    </source>
</evidence>
<dbReference type="InterPro" id="IPR003798">
    <property type="entry name" value="DNA_recombination_RmuC"/>
</dbReference>
<comment type="similarity">
    <text evidence="2">Belongs to the RmuC family.</text>
</comment>
<keyword evidence="6" id="KW-1133">Transmembrane helix</keyword>
<evidence type="ECO:0000256" key="1">
    <source>
        <dbReference type="ARBA" id="ARBA00003416"/>
    </source>
</evidence>
<evidence type="ECO:0000256" key="5">
    <source>
        <dbReference type="SAM" id="MobiDB-lite"/>
    </source>
</evidence>
<proteinExistence type="inferred from homology"/>
<protein>
    <submittedName>
        <fullName evidence="7">DNA recombination protein RmuC</fullName>
    </submittedName>
</protein>